<dbReference type="PANTHER" id="PTHR43243:SF103">
    <property type="entry name" value="LOW AFFINITY CATIONIC AMINO ACID TRANSPORTER 2-LIKE PROTEIN"/>
    <property type="match status" value="1"/>
</dbReference>
<dbReference type="GO" id="GO:0061459">
    <property type="term" value="F:L-arginine transmembrane transporter activity"/>
    <property type="evidence" value="ECO:0007669"/>
    <property type="project" value="TreeGrafter"/>
</dbReference>
<dbReference type="Pfam" id="PF13520">
    <property type="entry name" value="AA_permease_2"/>
    <property type="match status" value="1"/>
</dbReference>
<feature type="transmembrane region" description="Helical" evidence="5">
    <location>
        <begin position="57"/>
        <end position="82"/>
    </location>
</feature>
<evidence type="ECO:0000256" key="3">
    <source>
        <dbReference type="ARBA" id="ARBA00022989"/>
    </source>
</evidence>
<feature type="transmembrane region" description="Helical" evidence="5">
    <location>
        <begin position="223"/>
        <end position="245"/>
    </location>
</feature>
<feature type="transmembrane region" description="Helical" evidence="5">
    <location>
        <begin position="177"/>
        <end position="203"/>
    </location>
</feature>
<dbReference type="PIRSF" id="PIRSF006060">
    <property type="entry name" value="AA_transporter"/>
    <property type="match status" value="1"/>
</dbReference>
<comment type="caution">
    <text evidence="6">The sequence shown here is derived from an EMBL/GenBank/DDBJ whole genome shotgun (WGS) entry which is preliminary data.</text>
</comment>
<dbReference type="InterPro" id="IPR002293">
    <property type="entry name" value="AA/rel_permease1"/>
</dbReference>
<dbReference type="GO" id="GO:0097638">
    <property type="term" value="P:L-arginine import across plasma membrane"/>
    <property type="evidence" value="ECO:0007669"/>
    <property type="project" value="TreeGrafter"/>
</dbReference>
<protein>
    <submittedName>
        <fullName evidence="6">Amino acid permease</fullName>
    </submittedName>
</protein>
<evidence type="ECO:0000313" key="6">
    <source>
        <dbReference type="EMBL" id="KRT82038.1"/>
    </source>
</evidence>
<feature type="non-terminal residue" evidence="6">
    <location>
        <position position="1"/>
    </location>
</feature>
<dbReference type="OrthoDB" id="3900342at2759"/>
<dbReference type="GO" id="GO:0000064">
    <property type="term" value="F:L-ornithine transmembrane transporter activity"/>
    <property type="evidence" value="ECO:0007669"/>
    <property type="project" value="TreeGrafter"/>
</dbReference>
<accession>A0A0T6B430</accession>
<keyword evidence="3 5" id="KW-1133">Transmembrane helix</keyword>
<dbReference type="GO" id="GO:0015189">
    <property type="term" value="F:L-lysine transmembrane transporter activity"/>
    <property type="evidence" value="ECO:0007669"/>
    <property type="project" value="TreeGrafter"/>
</dbReference>
<dbReference type="GO" id="GO:0005886">
    <property type="term" value="C:plasma membrane"/>
    <property type="evidence" value="ECO:0007669"/>
    <property type="project" value="TreeGrafter"/>
</dbReference>
<proteinExistence type="predicted"/>
<feature type="transmembrane region" description="Helical" evidence="5">
    <location>
        <begin position="274"/>
        <end position="295"/>
    </location>
</feature>
<evidence type="ECO:0000256" key="1">
    <source>
        <dbReference type="ARBA" id="ARBA00004141"/>
    </source>
</evidence>
<dbReference type="Proteomes" id="UP000051574">
    <property type="component" value="Unassembled WGS sequence"/>
</dbReference>
<dbReference type="Gene3D" id="1.20.1740.10">
    <property type="entry name" value="Amino acid/polyamine transporter I"/>
    <property type="match status" value="1"/>
</dbReference>
<feature type="transmembrane region" description="Helical" evidence="5">
    <location>
        <begin position="12"/>
        <end position="36"/>
    </location>
</feature>
<keyword evidence="2 5" id="KW-0812">Transmembrane</keyword>
<comment type="subcellular location">
    <subcellularLocation>
        <location evidence="1">Membrane</location>
        <topology evidence="1">Multi-pass membrane protein</topology>
    </subcellularLocation>
</comment>
<evidence type="ECO:0000256" key="4">
    <source>
        <dbReference type="ARBA" id="ARBA00023136"/>
    </source>
</evidence>
<feature type="transmembrane region" description="Helical" evidence="5">
    <location>
        <begin position="307"/>
        <end position="328"/>
    </location>
</feature>
<gene>
    <name evidence="6" type="ORF">AMK59_4521</name>
</gene>
<dbReference type="PANTHER" id="PTHR43243">
    <property type="entry name" value="INNER MEMBRANE TRANSPORTER YGJI-RELATED"/>
    <property type="match status" value="1"/>
</dbReference>
<reference evidence="6 7" key="1">
    <citation type="submission" date="2015-09" db="EMBL/GenBank/DDBJ databases">
        <title>Draft genome of the scarab beetle Oryctes borbonicus.</title>
        <authorList>
            <person name="Meyer J.M."/>
            <person name="Markov G.V."/>
            <person name="Baskaran P."/>
            <person name="Herrmann M."/>
            <person name="Sommer R.J."/>
            <person name="Roedelsperger C."/>
        </authorList>
    </citation>
    <scope>NUCLEOTIDE SEQUENCE [LARGE SCALE GENOMIC DNA]</scope>
    <source>
        <strain evidence="6">OB123</strain>
        <tissue evidence="6">Whole animal</tissue>
    </source>
</reference>
<sequence length="385" mass="42316">YIYSYVCAGELVAFLIGWNLILEYIIGSASVVKGLFTYLDALINNAMSKFLQQHMPINLSSVAPFPDLFSLGVTIVFSVALALGAKESSMVNNVFTSVNLLVVLFVIITGFWQVDTANWFIPKNQVPSEKYGNGGFAPYGINGIIKGAATCFYGFIGFDCIATAGEEAKSPRKSIPIAVIACLLIVFLAYFTMSTVLTMMLPYYDQDENAPFPHVYNIIGWPVAKYIVSIGALCGLLSSLLGAMFPLPRIIYAMASDGLLFEFMGKIHPKFQTPFLGTLLAGLFTGLLCFLLTAILSNLGEKVTHEITWQFSIIIICIIFIALILISMSSQPKSSEKLHFAVSSIKSKYNFFNVLSSGPICAMDTCYQYYNQHLLNDDVGLYDVD</sequence>
<evidence type="ECO:0000256" key="5">
    <source>
        <dbReference type="SAM" id="Phobius"/>
    </source>
</evidence>
<keyword evidence="7" id="KW-1185">Reference proteome</keyword>
<evidence type="ECO:0000256" key="2">
    <source>
        <dbReference type="ARBA" id="ARBA00022692"/>
    </source>
</evidence>
<dbReference type="AlphaFoldDB" id="A0A0T6B430"/>
<feature type="transmembrane region" description="Helical" evidence="5">
    <location>
        <begin position="94"/>
        <end position="114"/>
    </location>
</feature>
<evidence type="ECO:0000313" key="7">
    <source>
        <dbReference type="Proteomes" id="UP000051574"/>
    </source>
</evidence>
<keyword evidence="4 5" id="KW-0472">Membrane</keyword>
<organism evidence="6 7">
    <name type="scientific">Oryctes borbonicus</name>
    <dbReference type="NCBI Taxonomy" id="1629725"/>
    <lineage>
        <taxon>Eukaryota</taxon>
        <taxon>Metazoa</taxon>
        <taxon>Ecdysozoa</taxon>
        <taxon>Arthropoda</taxon>
        <taxon>Hexapoda</taxon>
        <taxon>Insecta</taxon>
        <taxon>Pterygota</taxon>
        <taxon>Neoptera</taxon>
        <taxon>Endopterygota</taxon>
        <taxon>Coleoptera</taxon>
        <taxon>Polyphaga</taxon>
        <taxon>Scarabaeiformia</taxon>
        <taxon>Scarabaeidae</taxon>
        <taxon>Dynastinae</taxon>
        <taxon>Oryctes</taxon>
    </lineage>
</organism>
<dbReference type="EMBL" id="LJIG01009959">
    <property type="protein sequence ID" value="KRT82038.1"/>
    <property type="molecule type" value="Genomic_DNA"/>
</dbReference>
<name>A0A0T6B430_9SCAR</name>